<dbReference type="Pfam" id="PF07557">
    <property type="entry name" value="Shugoshin_C"/>
    <property type="match status" value="1"/>
</dbReference>
<dbReference type="PANTHER" id="PTHR34373">
    <property type="entry name" value="SHUGOSHIN 2"/>
    <property type="match status" value="1"/>
</dbReference>
<feature type="compositionally biased region" description="Basic and acidic residues" evidence="3">
    <location>
        <begin position="103"/>
        <end position="116"/>
    </location>
</feature>
<dbReference type="GO" id="GO:0045144">
    <property type="term" value="P:meiotic sister chromatid segregation"/>
    <property type="evidence" value="ECO:0007669"/>
    <property type="project" value="InterPro"/>
</dbReference>
<dbReference type="InterPro" id="IPR011515">
    <property type="entry name" value="Shugoshin_C"/>
</dbReference>
<dbReference type="InterPro" id="IPR044693">
    <property type="entry name" value="SGO_plant"/>
</dbReference>
<evidence type="ECO:0000259" key="4">
    <source>
        <dbReference type="Pfam" id="PF07557"/>
    </source>
</evidence>
<accession>V4MYB8</accession>
<reference evidence="5 6" key="1">
    <citation type="journal article" date="2013" name="Front. Plant Sci.">
        <title>The Reference Genome of the Halophytic Plant Eutrema salsugineum.</title>
        <authorList>
            <person name="Yang R."/>
            <person name="Jarvis D.E."/>
            <person name="Chen H."/>
            <person name="Beilstein M.A."/>
            <person name="Grimwood J."/>
            <person name="Jenkins J."/>
            <person name="Shu S."/>
            <person name="Prochnik S."/>
            <person name="Xin M."/>
            <person name="Ma C."/>
            <person name="Schmutz J."/>
            <person name="Wing R.A."/>
            <person name="Mitchell-Olds T."/>
            <person name="Schumaker K.S."/>
            <person name="Wang X."/>
        </authorList>
    </citation>
    <scope>NUCLEOTIDE SEQUENCE [LARGE SCALE GENOMIC DNA]</scope>
</reference>
<keyword evidence="2" id="KW-0159">Chromosome partition</keyword>
<dbReference type="EMBL" id="KI517609">
    <property type="protein sequence ID" value="ESQ37521.1"/>
    <property type="molecule type" value="Genomic_DNA"/>
</dbReference>
<organism evidence="5 6">
    <name type="scientific">Eutrema salsugineum</name>
    <name type="common">Saltwater cress</name>
    <name type="synonym">Sisymbrium salsugineum</name>
    <dbReference type="NCBI Taxonomy" id="72664"/>
    <lineage>
        <taxon>Eukaryota</taxon>
        <taxon>Viridiplantae</taxon>
        <taxon>Streptophyta</taxon>
        <taxon>Embryophyta</taxon>
        <taxon>Tracheophyta</taxon>
        <taxon>Spermatophyta</taxon>
        <taxon>Magnoliopsida</taxon>
        <taxon>eudicotyledons</taxon>
        <taxon>Gunneridae</taxon>
        <taxon>Pentapetalae</taxon>
        <taxon>rosids</taxon>
        <taxon>malvids</taxon>
        <taxon>Brassicales</taxon>
        <taxon>Brassicaceae</taxon>
        <taxon>Eutremeae</taxon>
        <taxon>Eutrema</taxon>
    </lineage>
</organism>
<evidence type="ECO:0000313" key="5">
    <source>
        <dbReference type="EMBL" id="ESQ37521.1"/>
    </source>
</evidence>
<sequence>MRQSLSDITNSQSQEELNLQETGLEPTEQVNRLMKVKALQHEVTCKNALLKAKCCEQKKDENTQPRTVRTPENVLKIADEESEKPSVPNRRRFIRSKSLGESPAHKMEAEKEESATKRRQLRRKSARVRSAATPEMTENLFEIKDLHLTMPNDMCQQDKSTMASHNRNKEEEEEDLRRSTLLTRHQDCKFRRQSPVKQTLRRAIERIQSYKEISLNTKMRRS</sequence>
<feature type="compositionally biased region" description="Basic residues" evidence="3">
    <location>
        <begin position="117"/>
        <end position="127"/>
    </location>
</feature>
<dbReference type="eggNOG" id="ENOG502RYFF">
    <property type="taxonomic scope" value="Eukaryota"/>
</dbReference>
<feature type="region of interest" description="Disordered" evidence="3">
    <location>
        <begin position="79"/>
        <end position="133"/>
    </location>
</feature>
<feature type="compositionally biased region" description="Polar residues" evidence="3">
    <location>
        <begin position="1"/>
        <end position="21"/>
    </location>
</feature>
<dbReference type="OMA" id="NDQNTDH"/>
<dbReference type="GO" id="GO:0000775">
    <property type="term" value="C:chromosome, centromeric region"/>
    <property type="evidence" value="ECO:0007669"/>
    <property type="project" value="InterPro"/>
</dbReference>
<dbReference type="AlphaFoldDB" id="V4MYB8"/>
<feature type="compositionally biased region" description="Basic and acidic residues" evidence="3">
    <location>
        <begin position="167"/>
        <end position="187"/>
    </location>
</feature>
<feature type="domain" description="Shugoshin C-terminal" evidence="4">
    <location>
        <begin position="200"/>
        <end position="221"/>
    </location>
</feature>
<dbReference type="KEGG" id="eus:EUTSA_v10002903mg"/>
<evidence type="ECO:0000256" key="1">
    <source>
        <dbReference type="ARBA" id="ARBA00010845"/>
    </source>
</evidence>
<gene>
    <name evidence="5" type="ORF">EUTSA_v10002903mg</name>
</gene>
<dbReference type="PANTHER" id="PTHR34373:SF8">
    <property type="entry name" value="SHUGOSHIN"/>
    <property type="match status" value="1"/>
</dbReference>
<dbReference type="Proteomes" id="UP000030689">
    <property type="component" value="Unassembled WGS sequence"/>
</dbReference>
<dbReference type="Gramene" id="ESQ37521">
    <property type="protein sequence ID" value="ESQ37521"/>
    <property type="gene ID" value="EUTSA_v10002903mg"/>
</dbReference>
<comment type="similarity">
    <text evidence="1">Belongs to the shugoshin family.</text>
</comment>
<keyword evidence="6" id="KW-1185">Reference proteome</keyword>
<feature type="region of interest" description="Disordered" evidence="3">
    <location>
        <begin position="1"/>
        <end position="25"/>
    </location>
</feature>
<protein>
    <recommendedName>
        <fullName evidence="4">Shugoshin C-terminal domain-containing protein</fullName>
    </recommendedName>
</protein>
<dbReference type="STRING" id="72664.V4MYB8"/>
<dbReference type="GO" id="GO:0034090">
    <property type="term" value="P:maintenance of meiotic sister chromatid cohesion"/>
    <property type="evidence" value="ECO:0007669"/>
    <property type="project" value="InterPro"/>
</dbReference>
<evidence type="ECO:0000256" key="3">
    <source>
        <dbReference type="SAM" id="MobiDB-lite"/>
    </source>
</evidence>
<evidence type="ECO:0000313" key="6">
    <source>
        <dbReference type="Proteomes" id="UP000030689"/>
    </source>
</evidence>
<name>V4MYB8_EUTSA</name>
<dbReference type="GO" id="GO:0005634">
    <property type="term" value="C:nucleus"/>
    <property type="evidence" value="ECO:0007669"/>
    <property type="project" value="InterPro"/>
</dbReference>
<evidence type="ECO:0000256" key="2">
    <source>
        <dbReference type="ARBA" id="ARBA00022829"/>
    </source>
</evidence>
<proteinExistence type="inferred from homology"/>
<feature type="region of interest" description="Disordered" evidence="3">
    <location>
        <begin position="158"/>
        <end position="187"/>
    </location>
</feature>